<dbReference type="EMBL" id="JBHSIT010000002">
    <property type="protein sequence ID" value="MFC4906907.1"/>
    <property type="molecule type" value="Genomic_DNA"/>
</dbReference>
<sequence length="324" mass="35404">MAAQLLEGIIPDELYRAYRVLLDGQGCSSDQAMETLGTADLVTALLDRGMAYRVPEPGKAPQLIPAPPHLALQAVLAEMNQRLTDEHERFLAGHRRLVEYVPAPAASGQDASRGLIQVVTEPEEITRLSGVLVNAARHDWLTLENYLTDRPIDDTMIIAPPPALRSGVRCRTIYESRWAEHPVVAENIVGAAELGEESRLLGGIGMKMKLADASVALLPLGPTGMTGAVLVRSPVIVAALREYFELLWERATPIGTVRPDNPLSEDLREVLELLAQGADDDAIARRLKISTTTVRRRFTMLREQLGVTSRFAAGAAAVRRGWIQ</sequence>
<proteinExistence type="predicted"/>
<dbReference type="InterPro" id="IPR036388">
    <property type="entry name" value="WH-like_DNA-bd_sf"/>
</dbReference>
<comment type="caution">
    <text evidence="5">The sequence shown here is derived from an EMBL/GenBank/DDBJ whole genome shotgun (WGS) entry which is preliminary data.</text>
</comment>
<dbReference type="PANTHER" id="PTHR43214:SF24">
    <property type="entry name" value="TRANSCRIPTIONAL REGULATORY PROTEIN NARL-RELATED"/>
    <property type="match status" value="1"/>
</dbReference>
<dbReference type="Gene3D" id="1.10.10.10">
    <property type="entry name" value="Winged helix-like DNA-binding domain superfamily/Winged helix DNA-binding domain"/>
    <property type="match status" value="1"/>
</dbReference>
<dbReference type="SUPFAM" id="SSF46894">
    <property type="entry name" value="C-terminal effector domain of the bipartite response regulators"/>
    <property type="match status" value="1"/>
</dbReference>
<dbReference type="InterPro" id="IPR039420">
    <property type="entry name" value="WalR-like"/>
</dbReference>
<keyword evidence="1" id="KW-0805">Transcription regulation</keyword>
<dbReference type="Pfam" id="PF00196">
    <property type="entry name" value="GerE"/>
    <property type="match status" value="1"/>
</dbReference>
<dbReference type="RefSeq" id="WP_378252648.1">
    <property type="nucleotide sequence ID" value="NZ_JBHSIT010000002.1"/>
</dbReference>
<evidence type="ECO:0000256" key="3">
    <source>
        <dbReference type="ARBA" id="ARBA00023163"/>
    </source>
</evidence>
<evidence type="ECO:0000259" key="4">
    <source>
        <dbReference type="PROSITE" id="PS50043"/>
    </source>
</evidence>
<organism evidence="5 6">
    <name type="scientific">Actinomadura gamaensis</name>
    <dbReference type="NCBI Taxonomy" id="1763541"/>
    <lineage>
        <taxon>Bacteria</taxon>
        <taxon>Bacillati</taxon>
        <taxon>Actinomycetota</taxon>
        <taxon>Actinomycetes</taxon>
        <taxon>Streptosporangiales</taxon>
        <taxon>Thermomonosporaceae</taxon>
        <taxon>Actinomadura</taxon>
    </lineage>
</organism>
<keyword evidence="2" id="KW-0238">DNA-binding</keyword>
<gene>
    <name evidence="5" type="ORF">ACFPCY_06235</name>
</gene>
<dbReference type="PROSITE" id="PS50043">
    <property type="entry name" value="HTH_LUXR_2"/>
    <property type="match status" value="1"/>
</dbReference>
<protein>
    <submittedName>
        <fullName evidence="5">LuxR C-terminal-related transcriptional regulator</fullName>
    </submittedName>
</protein>
<dbReference type="InterPro" id="IPR016032">
    <property type="entry name" value="Sig_transdc_resp-reg_C-effctor"/>
</dbReference>
<evidence type="ECO:0000256" key="1">
    <source>
        <dbReference type="ARBA" id="ARBA00023015"/>
    </source>
</evidence>
<dbReference type="Proteomes" id="UP001595872">
    <property type="component" value="Unassembled WGS sequence"/>
</dbReference>
<keyword evidence="6" id="KW-1185">Reference proteome</keyword>
<keyword evidence="3" id="KW-0804">Transcription</keyword>
<dbReference type="PANTHER" id="PTHR43214">
    <property type="entry name" value="TWO-COMPONENT RESPONSE REGULATOR"/>
    <property type="match status" value="1"/>
</dbReference>
<dbReference type="SMART" id="SM00421">
    <property type="entry name" value="HTH_LUXR"/>
    <property type="match status" value="1"/>
</dbReference>
<evidence type="ECO:0000256" key="2">
    <source>
        <dbReference type="ARBA" id="ARBA00023125"/>
    </source>
</evidence>
<name>A0ABV9TVT3_9ACTN</name>
<accession>A0ABV9TVT3</accession>
<evidence type="ECO:0000313" key="6">
    <source>
        <dbReference type="Proteomes" id="UP001595872"/>
    </source>
</evidence>
<reference evidence="6" key="1">
    <citation type="journal article" date="2019" name="Int. J. Syst. Evol. Microbiol.">
        <title>The Global Catalogue of Microorganisms (GCM) 10K type strain sequencing project: providing services to taxonomists for standard genome sequencing and annotation.</title>
        <authorList>
            <consortium name="The Broad Institute Genomics Platform"/>
            <consortium name="The Broad Institute Genome Sequencing Center for Infectious Disease"/>
            <person name="Wu L."/>
            <person name="Ma J."/>
        </authorList>
    </citation>
    <scope>NUCLEOTIDE SEQUENCE [LARGE SCALE GENOMIC DNA]</scope>
    <source>
        <strain evidence="6">KLKA75</strain>
    </source>
</reference>
<feature type="domain" description="HTH luxR-type" evidence="4">
    <location>
        <begin position="256"/>
        <end position="321"/>
    </location>
</feature>
<dbReference type="InterPro" id="IPR000792">
    <property type="entry name" value="Tscrpt_reg_LuxR_C"/>
</dbReference>
<evidence type="ECO:0000313" key="5">
    <source>
        <dbReference type="EMBL" id="MFC4906907.1"/>
    </source>
</evidence>